<evidence type="ECO:0000259" key="2">
    <source>
        <dbReference type="PROSITE" id="PS50157"/>
    </source>
</evidence>
<evidence type="ECO:0000256" key="1">
    <source>
        <dbReference type="PROSITE-ProRule" id="PRU00042"/>
    </source>
</evidence>
<sequence length="177" mass="19473">MEGTAAKKARVWNPALDNDVIKDKLHSDHDQTSNNTPIDFSRATNPCLPLLIQNYFQLARAQQQKVVEEAFRRGFTQPFSMPTATVMPRVPALPAIMSPPQALAPLLPSSSATSSAAPSTISNNPLVQSALGVVAMTNENCCAICGSAFRLTADLVQHMRNNHRRTRFKRKNEKTFV</sequence>
<organism evidence="3 4">
    <name type="scientific">Haemonchus contortus</name>
    <name type="common">Barber pole worm</name>
    <dbReference type="NCBI Taxonomy" id="6289"/>
    <lineage>
        <taxon>Eukaryota</taxon>
        <taxon>Metazoa</taxon>
        <taxon>Ecdysozoa</taxon>
        <taxon>Nematoda</taxon>
        <taxon>Chromadorea</taxon>
        <taxon>Rhabditida</taxon>
        <taxon>Rhabditina</taxon>
        <taxon>Rhabditomorpha</taxon>
        <taxon>Strongyloidea</taxon>
        <taxon>Trichostrongylidae</taxon>
        <taxon>Haemonchus</taxon>
    </lineage>
</organism>
<name>A0A7I4YP09_HAECO</name>
<dbReference type="AlphaFoldDB" id="A0A7I4YP09"/>
<accession>A0A7I4YP09</accession>
<dbReference type="OrthoDB" id="5814089at2759"/>
<feature type="domain" description="C2H2-type" evidence="2">
    <location>
        <begin position="140"/>
        <end position="168"/>
    </location>
</feature>
<evidence type="ECO:0000313" key="4">
    <source>
        <dbReference type="WBParaSite" id="HCON_00126220-00001"/>
    </source>
</evidence>
<dbReference type="InterPro" id="IPR013087">
    <property type="entry name" value="Znf_C2H2_type"/>
</dbReference>
<reference evidence="4" key="1">
    <citation type="submission" date="2020-12" db="UniProtKB">
        <authorList>
            <consortium name="WormBaseParasite"/>
        </authorList>
    </citation>
    <scope>IDENTIFICATION</scope>
    <source>
        <strain evidence="4">MHco3</strain>
    </source>
</reference>
<keyword evidence="1" id="KW-0479">Metal-binding</keyword>
<dbReference type="GO" id="GO:0008270">
    <property type="term" value="F:zinc ion binding"/>
    <property type="evidence" value="ECO:0007669"/>
    <property type="project" value="UniProtKB-KW"/>
</dbReference>
<keyword evidence="1" id="KW-0862">Zinc</keyword>
<keyword evidence="3" id="KW-1185">Reference proteome</keyword>
<dbReference type="PROSITE" id="PS00028">
    <property type="entry name" value="ZINC_FINGER_C2H2_1"/>
    <property type="match status" value="1"/>
</dbReference>
<proteinExistence type="predicted"/>
<keyword evidence="1" id="KW-0863">Zinc-finger</keyword>
<dbReference type="PROSITE" id="PS50157">
    <property type="entry name" value="ZINC_FINGER_C2H2_2"/>
    <property type="match status" value="1"/>
</dbReference>
<dbReference type="Proteomes" id="UP000025227">
    <property type="component" value="Unplaced"/>
</dbReference>
<dbReference type="OMA" id="PRIPRMT"/>
<protein>
    <submittedName>
        <fullName evidence="4">C2H2-type domain-containing protein</fullName>
    </submittedName>
</protein>
<evidence type="ECO:0000313" key="3">
    <source>
        <dbReference type="Proteomes" id="UP000025227"/>
    </source>
</evidence>
<dbReference type="WBParaSite" id="HCON_00126220-00001">
    <property type="protein sequence ID" value="HCON_00126220-00001"/>
    <property type="gene ID" value="HCON_00126220"/>
</dbReference>